<evidence type="ECO:0000313" key="13">
    <source>
        <dbReference type="Proteomes" id="UP000509623"/>
    </source>
</evidence>
<evidence type="ECO:0000256" key="1">
    <source>
        <dbReference type="ARBA" id="ARBA00001941"/>
    </source>
</evidence>
<dbReference type="PANTHER" id="PTHR34448">
    <property type="entry name" value="AMINOPEPTIDASE"/>
    <property type="match status" value="1"/>
</dbReference>
<reference evidence="11" key="3">
    <citation type="journal article" date="2022" name="Int. J. Syst. Evol. Microbiol.">
        <title>Caproicibacterium lactatifermentans sp. nov., isolated from pit clay used for the production of Chinese strong aroma-type liquor.</title>
        <authorList>
            <person name="Wang H."/>
            <person name="Gu Y."/>
            <person name="Zhao D."/>
            <person name="Qiao Z."/>
            <person name="Zheng J."/>
            <person name="Gao J."/>
            <person name="Ren C."/>
            <person name="Xu Y."/>
        </authorList>
    </citation>
    <scope>NUCLEOTIDE SEQUENCE</scope>
    <source>
        <strain evidence="11">JNU-WLY1368</strain>
    </source>
</reference>
<dbReference type="GO" id="GO:0046872">
    <property type="term" value="F:metal ion binding"/>
    <property type="evidence" value="ECO:0007669"/>
    <property type="project" value="UniProtKB-KW"/>
</dbReference>
<keyword evidence="6" id="KW-0645">Protease</keyword>
<dbReference type="GO" id="GO:0006508">
    <property type="term" value="P:proteolysis"/>
    <property type="evidence" value="ECO:0007669"/>
    <property type="project" value="UniProtKB-KW"/>
</dbReference>
<dbReference type="PRINTS" id="PR00919">
    <property type="entry name" value="THERMOPTASE"/>
</dbReference>
<proteinExistence type="inferred from homology"/>
<dbReference type="GO" id="GO:0004177">
    <property type="term" value="F:aminopeptidase activity"/>
    <property type="evidence" value="ECO:0007669"/>
    <property type="project" value="UniProtKB-KW"/>
</dbReference>
<dbReference type="RefSeq" id="WP_086035334.1">
    <property type="nucleotide sequence ID" value="NZ_CP046051.1"/>
</dbReference>
<dbReference type="InterPro" id="IPR052170">
    <property type="entry name" value="M29_Exopeptidase"/>
</dbReference>
<evidence type="ECO:0000313" key="10">
    <source>
        <dbReference type="EMBL" id="QKN24341.1"/>
    </source>
</evidence>
<evidence type="ECO:0000256" key="9">
    <source>
        <dbReference type="ARBA" id="ARBA00023049"/>
    </source>
</evidence>
<keyword evidence="9" id="KW-0482">Metalloprotease</keyword>
<evidence type="ECO:0000256" key="7">
    <source>
        <dbReference type="ARBA" id="ARBA00022723"/>
    </source>
</evidence>
<comment type="cofactor">
    <cofactor evidence="1">
        <name>Co(2+)</name>
        <dbReference type="ChEBI" id="CHEBI:48828"/>
    </cofactor>
</comment>
<dbReference type="InterPro" id="IPR035097">
    <property type="entry name" value="M29_N-terminal"/>
</dbReference>
<dbReference type="Proteomes" id="UP000509623">
    <property type="component" value="Chromosome"/>
</dbReference>
<protein>
    <submittedName>
        <fullName evidence="10">Aminopeptidase</fullName>
    </submittedName>
</protein>
<dbReference type="Gene3D" id="3.40.1830.10">
    <property type="entry name" value="Thermophilic metalloprotease (M29)"/>
    <property type="match status" value="1"/>
</dbReference>
<dbReference type="InterPro" id="IPR000787">
    <property type="entry name" value="Peptidase_M29"/>
</dbReference>
<dbReference type="Proteomes" id="UP000501316">
    <property type="component" value="Chromosome"/>
</dbReference>
<dbReference type="EMBL" id="CP046051">
    <property type="protein sequence ID" value="QKN24341.1"/>
    <property type="molecule type" value="Genomic_DNA"/>
</dbReference>
<reference evidence="11" key="2">
    <citation type="journal article" date="2021" name="Appl. Environ. Microbiol.">
        <title>Adaptability of a Caproate-Producing Bacterium Contributes to Its Dominance in an Anaerobic Fermentation System.</title>
        <authorList>
            <person name="Wang H."/>
            <person name="Gu Y."/>
            <person name="Zhou W."/>
            <person name="Zhao D."/>
            <person name="Qiao Z."/>
            <person name="Zheng J."/>
            <person name="Gao J."/>
            <person name="Chen X."/>
            <person name="Ren C."/>
            <person name="Xu Y."/>
        </authorList>
    </citation>
    <scope>NUCLEOTIDE SEQUENCE</scope>
    <source>
        <strain evidence="11">JNU-WLY1368</strain>
    </source>
</reference>
<dbReference type="EMBL" id="CP046161">
    <property type="protein sequence ID" value="QKO30645.1"/>
    <property type="molecule type" value="Genomic_DNA"/>
</dbReference>
<evidence type="ECO:0000256" key="3">
    <source>
        <dbReference type="ARBA" id="ARBA00001947"/>
    </source>
</evidence>
<accession>A0A859DWI6</accession>
<dbReference type="KEGG" id="clf:GJQ69_07500"/>
<evidence type="ECO:0000256" key="6">
    <source>
        <dbReference type="ARBA" id="ARBA00022670"/>
    </source>
</evidence>
<dbReference type="Pfam" id="PF02073">
    <property type="entry name" value="Peptidase_M29"/>
    <property type="match status" value="1"/>
</dbReference>
<evidence type="ECO:0000313" key="12">
    <source>
        <dbReference type="Proteomes" id="UP000501316"/>
    </source>
</evidence>
<keyword evidence="8" id="KW-0378">Hydrolase</keyword>
<comment type="similarity">
    <text evidence="4">Belongs to the peptidase M29 family.</text>
</comment>
<keyword evidence="7" id="KW-0479">Metal-binding</keyword>
<organism evidence="10 12">
    <name type="scientific">Caproicibacterium lactatifermentans</name>
    <dbReference type="NCBI Taxonomy" id="2666138"/>
    <lineage>
        <taxon>Bacteria</taxon>
        <taxon>Bacillati</taxon>
        <taxon>Bacillota</taxon>
        <taxon>Clostridia</taxon>
        <taxon>Eubacteriales</taxon>
        <taxon>Oscillospiraceae</taxon>
        <taxon>Caproicibacterium</taxon>
    </lineage>
</organism>
<name>A0A859DWI6_9FIRM</name>
<evidence type="ECO:0000256" key="5">
    <source>
        <dbReference type="ARBA" id="ARBA00022438"/>
    </source>
</evidence>
<reference evidence="12 13" key="1">
    <citation type="submission" date="2019-11" db="EMBL/GenBank/DDBJ databases">
        <authorList>
            <person name="Ren C."/>
            <person name="Wang H."/>
            <person name="Xu Y."/>
        </authorList>
    </citation>
    <scope>NUCLEOTIDE SEQUENCE [LARGE SCALE GENOMIC DNA]</scope>
    <source>
        <strain evidence="13">JNU-WLY1368</strain>
        <strain evidence="10 12">LBM 19010</strain>
    </source>
</reference>
<dbReference type="SUPFAM" id="SSF144052">
    <property type="entry name" value="Thermophilic metalloprotease-like"/>
    <property type="match status" value="1"/>
</dbReference>
<evidence type="ECO:0000256" key="2">
    <source>
        <dbReference type="ARBA" id="ARBA00001946"/>
    </source>
</evidence>
<evidence type="ECO:0000313" key="11">
    <source>
        <dbReference type="EMBL" id="QKO30645.1"/>
    </source>
</evidence>
<dbReference type="PANTHER" id="PTHR34448:SF3">
    <property type="entry name" value="AMINOPEPTIDASE AMPS"/>
    <property type="match status" value="1"/>
</dbReference>
<keyword evidence="5 10" id="KW-0031">Aminopeptidase</keyword>
<evidence type="ECO:0000256" key="4">
    <source>
        <dbReference type="ARBA" id="ARBA00008236"/>
    </source>
</evidence>
<gene>
    <name evidence="10" type="ORF">GJQ69_07500</name>
    <name evidence="11" type="ORF">GKP14_06305</name>
</gene>
<dbReference type="AlphaFoldDB" id="A0A859DWI6"/>
<evidence type="ECO:0000256" key="8">
    <source>
        <dbReference type="ARBA" id="ARBA00022801"/>
    </source>
</evidence>
<sequence length="410" mass="44993">MNLQEDLKKYAHLIVCGGCNLQKGQELFINASLEAAPLVRLVAEEAYCVGAKDVTVEWADDKLTRLRFENAPMECLENFPKWRAQLQNSMAERGAAILSILSSDPQALSGVDSKKLLAYSKAAHLGAKAFYDGMDFGHNVWCIVGAASPSWAKRVFPRCSTVMAMDKLWKAIFHAAYVDTPDPVAAWQEHRRSFEKCCAFLNEKQFDRLVYHNSIGTDITVGLPKNHIWEGGGSKTVDGVAFYPNMPTEEIFTSPDRTRVNGTVHSALPLSYQGVLIDDFSLTLKDGRIISCSAAKGEDTLKEIIAADDGAKMFGECSLIPKQSPISEMGVLFYNTLFDENASCHFAIGLGFPECIQGGLNMSKEELIQHGINNSSMHVDFMLGTPDLSVTGITADGTEVPVFRDGGWAF</sequence>
<comment type="cofactor">
    <cofactor evidence="2">
        <name>Mg(2+)</name>
        <dbReference type="ChEBI" id="CHEBI:18420"/>
    </cofactor>
</comment>
<comment type="cofactor">
    <cofactor evidence="3">
        <name>Zn(2+)</name>
        <dbReference type="ChEBI" id="CHEBI:29105"/>
    </cofactor>
</comment>
<dbReference type="GO" id="GO:0008237">
    <property type="term" value="F:metallopeptidase activity"/>
    <property type="evidence" value="ECO:0007669"/>
    <property type="project" value="UniProtKB-KW"/>
</dbReference>
<keyword evidence="13" id="KW-1185">Reference proteome</keyword>